<dbReference type="AlphaFoldDB" id="A0AAD1YY00"/>
<accession>A0AAD1YY00</accession>
<sequence length="173" mass="18988">MQQDGVETGSFEAEAIKEQEGSAGASPLCRIEPSSRNISTQSGGYLGCCVKSQPIIAVDEPSKGLRIQGQVVKKPSISEDFWSTSTCDMENSQVKSQRSLSSISLSNQSLNQYSGTGSTSNCFEFINHVGMQIMKAYWALASVSLSQFLSLKWSSFLWIYGNKRDCMVEKDGW</sequence>
<name>A0AAD1YY00_9LAMI</name>
<dbReference type="PANTHER" id="PTHR33373:SF1">
    <property type="entry name" value="DUF4050 DOMAIN-CONTAINING PROTEIN"/>
    <property type="match status" value="1"/>
</dbReference>
<evidence type="ECO:0000313" key="2">
    <source>
        <dbReference type="Proteomes" id="UP000834106"/>
    </source>
</evidence>
<dbReference type="Proteomes" id="UP000834106">
    <property type="component" value="Chromosome 3"/>
</dbReference>
<organism evidence="1 2">
    <name type="scientific">Fraxinus pennsylvanica</name>
    <dbReference type="NCBI Taxonomy" id="56036"/>
    <lineage>
        <taxon>Eukaryota</taxon>
        <taxon>Viridiplantae</taxon>
        <taxon>Streptophyta</taxon>
        <taxon>Embryophyta</taxon>
        <taxon>Tracheophyta</taxon>
        <taxon>Spermatophyta</taxon>
        <taxon>Magnoliopsida</taxon>
        <taxon>eudicotyledons</taxon>
        <taxon>Gunneridae</taxon>
        <taxon>Pentapetalae</taxon>
        <taxon>asterids</taxon>
        <taxon>lamiids</taxon>
        <taxon>Lamiales</taxon>
        <taxon>Oleaceae</taxon>
        <taxon>Oleeae</taxon>
        <taxon>Fraxinus</taxon>
    </lineage>
</organism>
<gene>
    <name evidence="1" type="ORF">FPE_LOCUS5596</name>
</gene>
<keyword evidence="2" id="KW-1185">Reference proteome</keyword>
<dbReference type="EMBL" id="OU503038">
    <property type="protein sequence ID" value="CAI9758166.1"/>
    <property type="molecule type" value="Genomic_DNA"/>
</dbReference>
<evidence type="ECO:0000313" key="1">
    <source>
        <dbReference type="EMBL" id="CAI9758166.1"/>
    </source>
</evidence>
<reference evidence="1" key="1">
    <citation type="submission" date="2023-05" db="EMBL/GenBank/DDBJ databases">
        <authorList>
            <person name="Huff M."/>
        </authorList>
    </citation>
    <scope>NUCLEOTIDE SEQUENCE</scope>
</reference>
<dbReference type="PANTHER" id="PTHR33373">
    <property type="entry name" value="OS07G0479600 PROTEIN"/>
    <property type="match status" value="1"/>
</dbReference>
<protein>
    <submittedName>
        <fullName evidence="1">Uncharacterized protein</fullName>
    </submittedName>
</protein>
<proteinExistence type="predicted"/>